<keyword evidence="1" id="KW-1133">Transmembrane helix</keyword>
<keyword evidence="1" id="KW-0812">Transmembrane</keyword>
<proteinExistence type="predicted"/>
<keyword evidence="3" id="KW-1185">Reference proteome</keyword>
<keyword evidence="1" id="KW-0472">Membrane</keyword>
<reference evidence="2 3" key="1">
    <citation type="submission" date="2024-01" db="EMBL/GenBank/DDBJ databases">
        <title>The genomes of 5 underutilized Papilionoideae crops provide insights into root nodulation and disease resistance.</title>
        <authorList>
            <person name="Yuan L."/>
        </authorList>
    </citation>
    <scope>NUCLEOTIDE SEQUENCE [LARGE SCALE GENOMIC DNA]</scope>
    <source>
        <strain evidence="2">LY-2023</strain>
        <tissue evidence="2">Leaf</tissue>
    </source>
</reference>
<gene>
    <name evidence="2" type="ORF">RJT34_01043</name>
</gene>
<sequence>MTQVCIGMEHYGFTRKVFDPCFRLDGMQKAQSCFQLQQNIHIIIAIAYRLDSCSFPLALSLLFLLFSLSPLLVAVALQRETKKGFSIFSSLPIGDHRKGIIVISVFFSPMVTSTHLHTNNNDTPFISGGGHARFSVMAAAATSSPAVLFTALAGLALVAVIFYSARR</sequence>
<evidence type="ECO:0000256" key="1">
    <source>
        <dbReference type="SAM" id="Phobius"/>
    </source>
</evidence>
<feature type="transmembrane region" description="Helical" evidence="1">
    <location>
        <begin position="136"/>
        <end position="163"/>
    </location>
</feature>
<organism evidence="2 3">
    <name type="scientific">Clitoria ternatea</name>
    <name type="common">Butterfly pea</name>
    <dbReference type="NCBI Taxonomy" id="43366"/>
    <lineage>
        <taxon>Eukaryota</taxon>
        <taxon>Viridiplantae</taxon>
        <taxon>Streptophyta</taxon>
        <taxon>Embryophyta</taxon>
        <taxon>Tracheophyta</taxon>
        <taxon>Spermatophyta</taxon>
        <taxon>Magnoliopsida</taxon>
        <taxon>eudicotyledons</taxon>
        <taxon>Gunneridae</taxon>
        <taxon>Pentapetalae</taxon>
        <taxon>rosids</taxon>
        <taxon>fabids</taxon>
        <taxon>Fabales</taxon>
        <taxon>Fabaceae</taxon>
        <taxon>Papilionoideae</taxon>
        <taxon>50 kb inversion clade</taxon>
        <taxon>NPAAA clade</taxon>
        <taxon>indigoferoid/millettioid clade</taxon>
        <taxon>Phaseoleae</taxon>
        <taxon>Clitoria</taxon>
    </lineage>
</organism>
<feature type="transmembrane region" description="Helical" evidence="1">
    <location>
        <begin position="57"/>
        <end position="77"/>
    </location>
</feature>
<dbReference type="EMBL" id="JAYKXN010000001">
    <property type="protein sequence ID" value="KAK7317098.1"/>
    <property type="molecule type" value="Genomic_DNA"/>
</dbReference>
<comment type="caution">
    <text evidence="2">The sequence shown here is derived from an EMBL/GenBank/DDBJ whole genome shotgun (WGS) entry which is preliminary data.</text>
</comment>
<evidence type="ECO:0000313" key="3">
    <source>
        <dbReference type="Proteomes" id="UP001359559"/>
    </source>
</evidence>
<evidence type="ECO:0000313" key="2">
    <source>
        <dbReference type="EMBL" id="KAK7317098.1"/>
    </source>
</evidence>
<accession>A0AAN9KJ10</accession>
<protein>
    <submittedName>
        <fullName evidence="2">Uncharacterized protein</fullName>
    </submittedName>
</protein>
<dbReference type="AlphaFoldDB" id="A0AAN9KJ10"/>
<dbReference type="Proteomes" id="UP001359559">
    <property type="component" value="Unassembled WGS sequence"/>
</dbReference>
<name>A0AAN9KJ10_CLITE</name>